<accession>A0AAV7CQ92</accession>
<dbReference type="EMBL" id="WNYA01000002">
    <property type="protein sequence ID" value="KAG8587278.1"/>
    <property type="molecule type" value="Genomic_DNA"/>
</dbReference>
<reference evidence="1" key="1">
    <citation type="thesis" date="2020" institute="ProQuest LLC" country="789 East Eisenhower Parkway, Ann Arbor, MI, USA">
        <title>Comparative Genomics and Chromosome Evolution.</title>
        <authorList>
            <person name="Mudd A.B."/>
        </authorList>
    </citation>
    <scope>NUCLEOTIDE SEQUENCE</scope>
    <source>
        <strain evidence="1">237g6f4</strain>
        <tissue evidence="1">Blood</tissue>
    </source>
</reference>
<protein>
    <submittedName>
        <fullName evidence="1">Uncharacterized protein</fullName>
    </submittedName>
</protein>
<comment type="caution">
    <text evidence="1">The sequence shown here is derived from an EMBL/GenBank/DDBJ whole genome shotgun (WGS) entry which is preliminary data.</text>
</comment>
<proteinExistence type="predicted"/>
<organism evidence="1 2">
    <name type="scientific">Engystomops pustulosus</name>
    <name type="common">Tungara frog</name>
    <name type="synonym">Physalaemus pustulosus</name>
    <dbReference type="NCBI Taxonomy" id="76066"/>
    <lineage>
        <taxon>Eukaryota</taxon>
        <taxon>Metazoa</taxon>
        <taxon>Chordata</taxon>
        <taxon>Craniata</taxon>
        <taxon>Vertebrata</taxon>
        <taxon>Euteleostomi</taxon>
        <taxon>Amphibia</taxon>
        <taxon>Batrachia</taxon>
        <taxon>Anura</taxon>
        <taxon>Neobatrachia</taxon>
        <taxon>Hyloidea</taxon>
        <taxon>Leptodactylidae</taxon>
        <taxon>Leiuperinae</taxon>
        <taxon>Engystomops</taxon>
    </lineage>
</organism>
<sequence length="68" mass="7786">MLLLPLWPLLPQKESRLLRAADILSTTGNKNTNANYVLTKYLLMYSTEPYLKSTLATIQVTQLLYLTQ</sequence>
<gene>
    <name evidence="1" type="ORF">GDO81_005622</name>
</gene>
<dbReference type="Proteomes" id="UP000824782">
    <property type="component" value="Unassembled WGS sequence"/>
</dbReference>
<keyword evidence="2" id="KW-1185">Reference proteome</keyword>
<evidence type="ECO:0000313" key="1">
    <source>
        <dbReference type="EMBL" id="KAG8587278.1"/>
    </source>
</evidence>
<dbReference type="AlphaFoldDB" id="A0AAV7CQ92"/>
<name>A0AAV7CQ92_ENGPU</name>
<evidence type="ECO:0000313" key="2">
    <source>
        <dbReference type="Proteomes" id="UP000824782"/>
    </source>
</evidence>